<dbReference type="PANTHER" id="PTHR23205">
    <property type="entry name" value="SPLICING FACTOR 3A SUBUNIT 2"/>
    <property type="match status" value="1"/>
</dbReference>
<proteinExistence type="inferred from homology"/>
<dbReference type="InterPro" id="IPR013087">
    <property type="entry name" value="Znf_C2H2_type"/>
</dbReference>
<dbReference type="InterPro" id="IPR036236">
    <property type="entry name" value="Znf_C2H2_sf"/>
</dbReference>
<keyword evidence="7" id="KW-0508">mRNA splicing</keyword>
<dbReference type="Pfam" id="PF16835">
    <property type="entry name" value="SF3A2"/>
    <property type="match status" value="1"/>
</dbReference>
<keyword evidence="3" id="KW-0479">Metal-binding</keyword>
<dbReference type="GO" id="GO:0071013">
    <property type="term" value="C:catalytic step 2 spliceosome"/>
    <property type="evidence" value="ECO:0007669"/>
    <property type="project" value="TreeGrafter"/>
</dbReference>
<evidence type="ECO:0000256" key="1">
    <source>
        <dbReference type="ARBA" id="ARBA00008995"/>
    </source>
</evidence>
<dbReference type="GO" id="GO:0005686">
    <property type="term" value="C:U2 snRNP"/>
    <property type="evidence" value="ECO:0007669"/>
    <property type="project" value="TreeGrafter"/>
</dbReference>
<keyword evidence="6" id="KW-0862">Zinc</keyword>
<dbReference type="FunFam" id="2.60.40.2690:FF:000002">
    <property type="entry name" value="Splicing factor 3a subunit 2"/>
    <property type="match status" value="1"/>
</dbReference>
<dbReference type="InterPro" id="IPR052092">
    <property type="entry name" value="SF3A2"/>
</dbReference>
<accession>A0A7S3D2R0</accession>
<evidence type="ECO:0000256" key="5">
    <source>
        <dbReference type="ARBA" id="ARBA00022771"/>
    </source>
</evidence>
<dbReference type="InterPro" id="IPR031781">
    <property type="entry name" value="SF3A2_dom"/>
</dbReference>
<evidence type="ECO:0000256" key="8">
    <source>
        <dbReference type="ARBA" id="ARBA00023242"/>
    </source>
</evidence>
<feature type="domain" description="U1-type" evidence="10">
    <location>
        <begin position="53"/>
        <end position="87"/>
    </location>
</feature>
<evidence type="ECO:0000256" key="2">
    <source>
        <dbReference type="ARBA" id="ARBA00022664"/>
    </source>
</evidence>
<evidence type="ECO:0000259" key="10">
    <source>
        <dbReference type="SMART" id="SM00451"/>
    </source>
</evidence>
<dbReference type="SUPFAM" id="SSF57667">
    <property type="entry name" value="beta-beta-alpha zinc fingers"/>
    <property type="match status" value="1"/>
</dbReference>
<evidence type="ECO:0000256" key="3">
    <source>
        <dbReference type="ARBA" id="ARBA00022723"/>
    </source>
</evidence>
<evidence type="ECO:0000313" key="11">
    <source>
        <dbReference type="EMBL" id="CAE0244616.1"/>
    </source>
</evidence>
<evidence type="ECO:0000256" key="4">
    <source>
        <dbReference type="ARBA" id="ARBA00022728"/>
    </source>
</evidence>
<name>A0A7S3D2R0_9EUKA</name>
<dbReference type="SMART" id="SM00451">
    <property type="entry name" value="ZnF_U1"/>
    <property type="match status" value="1"/>
</dbReference>
<keyword evidence="5" id="KW-0863">Zinc-finger</keyword>
<evidence type="ECO:0000256" key="7">
    <source>
        <dbReference type="ARBA" id="ARBA00023187"/>
    </source>
</evidence>
<evidence type="ECO:0000256" key="6">
    <source>
        <dbReference type="ARBA" id="ARBA00022833"/>
    </source>
</evidence>
<keyword evidence="4" id="KW-0747">Spliceosome</keyword>
<keyword evidence="8" id="KW-0539">Nucleus</keyword>
<dbReference type="PANTHER" id="PTHR23205:SF0">
    <property type="entry name" value="SPLICING FACTOR 3A SUBUNIT 2"/>
    <property type="match status" value="1"/>
</dbReference>
<dbReference type="Gene3D" id="2.60.40.2690">
    <property type="match status" value="1"/>
</dbReference>
<dbReference type="AlphaFoldDB" id="A0A7S3D2R0"/>
<reference evidence="11" key="1">
    <citation type="submission" date="2021-01" db="EMBL/GenBank/DDBJ databases">
        <authorList>
            <person name="Corre E."/>
            <person name="Pelletier E."/>
            <person name="Niang G."/>
            <person name="Scheremetjew M."/>
            <person name="Finn R."/>
            <person name="Kale V."/>
            <person name="Holt S."/>
            <person name="Cochrane G."/>
            <person name="Meng A."/>
            <person name="Brown T."/>
            <person name="Cohen L."/>
        </authorList>
    </citation>
    <scope>NUCLEOTIDE SEQUENCE</scope>
    <source>
        <strain evidence="11">NIES-2562</strain>
    </source>
</reference>
<dbReference type="GO" id="GO:0071004">
    <property type="term" value="C:U2-type prespliceosome"/>
    <property type="evidence" value="ECO:0007669"/>
    <property type="project" value="TreeGrafter"/>
</dbReference>
<feature type="region of interest" description="Disordered" evidence="9">
    <location>
        <begin position="1"/>
        <end position="27"/>
    </location>
</feature>
<protein>
    <recommendedName>
        <fullName evidence="10">U1-type domain-containing protein</fullName>
    </recommendedName>
</protein>
<dbReference type="GO" id="GO:0003676">
    <property type="term" value="F:nucleic acid binding"/>
    <property type="evidence" value="ECO:0007669"/>
    <property type="project" value="InterPro"/>
</dbReference>
<dbReference type="GO" id="GO:0000245">
    <property type="term" value="P:spliceosomal complex assembly"/>
    <property type="evidence" value="ECO:0007669"/>
    <property type="project" value="TreeGrafter"/>
</dbReference>
<dbReference type="Pfam" id="PF12874">
    <property type="entry name" value="zf-met"/>
    <property type="match status" value="1"/>
</dbReference>
<keyword evidence="2" id="KW-0507">mRNA processing</keyword>
<dbReference type="InterPro" id="IPR003604">
    <property type="entry name" value="Matrin/U1-like-C_Znf_C2H2"/>
</dbReference>
<comment type="similarity">
    <text evidence="1">Belongs to the SF3A2 family.</text>
</comment>
<dbReference type="EMBL" id="HBIB01010590">
    <property type="protein sequence ID" value="CAE0244616.1"/>
    <property type="molecule type" value="Transcribed_RNA"/>
</dbReference>
<sequence length="238" mass="27530">MSDYDMMMRGGKTGSGGIMSKEQSNLDRKERLKRLALETIDITKDPYFMKNNVGQCECKLCLTVHNNEANYLAHTQGQRHQRNLARRAAKEAKMKETSSMPLDTMQKPVMPKTIKIGRPGYKVTKQRDSATGQLSLLFQVEYPEIEENLQPRHRFMSAFEQKIEAKDSQFQYLLVAAEPYETVAFKIPSWEVDRGEGKFFTHWEYKRKIFSVQIHFKNRNDKGVPPLPMDPPPLPTDV</sequence>
<gene>
    <name evidence="11" type="ORF">PBIL07802_LOCUS6792</name>
</gene>
<evidence type="ECO:0000256" key="9">
    <source>
        <dbReference type="SAM" id="MobiDB-lite"/>
    </source>
</evidence>
<dbReference type="GO" id="GO:0008270">
    <property type="term" value="F:zinc ion binding"/>
    <property type="evidence" value="ECO:0007669"/>
    <property type="project" value="UniProtKB-KW"/>
</dbReference>
<organism evidence="11">
    <name type="scientific">Palpitomonas bilix</name>
    <dbReference type="NCBI Taxonomy" id="652834"/>
    <lineage>
        <taxon>Eukaryota</taxon>
        <taxon>Eukaryota incertae sedis</taxon>
    </lineage>
</organism>
<dbReference type="SMART" id="SM01050">
    <property type="entry name" value="CactinC_cactus"/>
    <property type="match status" value="1"/>
</dbReference>